<gene>
    <name evidence="1" type="ORF">DPMN_107380</name>
</gene>
<reference evidence="1" key="2">
    <citation type="submission" date="2020-11" db="EMBL/GenBank/DDBJ databases">
        <authorList>
            <person name="McCartney M.A."/>
            <person name="Auch B."/>
            <person name="Kono T."/>
            <person name="Mallez S."/>
            <person name="Becker A."/>
            <person name="Gohl D.M."/>
            <person name="Silverstein K.A.T."/>
            <person name="Koren S."/>
            <person name="Bechman K.B."/>
            <person name="Herman A."/>
            <person name="Abrahante J.E."/>
            <person name="Garbe J."/>
        </authorList>
    </citation>
    <scope>NUCLEOTIDE SEQUENCE</scope>
    <source>
        <strain evidence="1">Duluth1</strain>
        <tissue evidence="1">Whole animal</tissue>
    </source>
</reference>
<keyword evidence="2" id="KW-1185">Reference proteome</keyword>
<name>A0A9D4QKZ7_DREPO</name>
<dbReference type="Proteomes" id="UP000828390">
    <property type="component" value="Unassembled WGS sequence"/>
</dbReference>
<protein>
    <submittedName>
        <fullName evidence="1">Uncharacterized protein</fullName>
    </submittedName>
</protein>
<evidence type="ECO:0000313" key="2">
    <source>
        <dbReference type="Proteomes" id="UP000828390"/>
    </source>
</evidence>
<comment type="caution">
    <text evidence="1">The sequence shown here is derived from an EMBL/GenBank/DDBJ whole genome shotgun (WGS) entry which is preliminary data.</text>
</comment>
<accession>A0A9D4QKZ7</accession>
<reference evidence="1" key="1">
    <citation type="journal article" date="2019" name="bioRxiv">
        <title>The Genome of the Zebra Mussel, Dreissena polymorpha: A Resource for Invasive Species Research.</title>
        <authorList>
            <person name="McCartney M.A."/>
            <person name="Auch B."/>
            <person name="Kono T."/>
            <person name="Mallez S."/>
            <person name="Zhang Y."/>
            <person name="Obille A."/>
            <person name="Becker A."/>
            <person name="Abrahante J.E."/>
            <person name="Garbe J."/>
            <person name="Badalamenti J.P."/>
            <person name="Herman A."/>
            <person name="Mangelson H."/>
            <person name="Liachko I."/>
            <person name="Sullivan S."/>
            <person name="Sone E.D."/>
            <person name="Koren S."/>
            <person name="Silverstein K.A.T."/>
            <person name="Beckman K.B."/>
            <person name="Gohl D.M."/>
        </authorList>
    </citation>
    <scope>NUCLEOTIDE SEQUENCE</scope>
    <source>
        <strain evidence="1">Duluth1</strain>
        <tissue evidence="1">Whole animal</tissue>
    </source>
</reference>
<proteinExistence type="predicted"/>
<dbReference type="EMBL" id="JAIWYP010000004">
    <property type="protein sequence ID" value="KAH3834062.1"/>
    <property type="molecule type" value="Genomic_DNA"/>
</dbReference>
<dbReference type="AlphaFoldDB" id="A0A9D4QKZ7"/>
<organism evidence="1 2">
    <name type="scientific">Dreissena polymorpha</name>
    <name type="common">Zebra mussel</name>
    <name type="synonym">Mytilus polymorpha</name>
    <dbReference type="NCBI Taxonomy" id="45954"/>
    <lineage>
        <taxon>Eukaryota</taxon>
        <taxon>Metazoa</taxon>
        <taxon>Spiralia</taxon>
        <taxon>Lophotrochozoa</taxon>
        <taxon>Mollusca</taxon>
        <taxon>Bivalvia</taxon>
        <taxon>Autobranchia</taxon>
        <taxon>Heteroconchia</taxon>
        <taxon>Euheterodonta</taxon>
        <taxon>Imparidentia</taxon>
        <taxon>Neoheterodontei</taxon>
        <taxon>Myida</taxon>
        <taxon>Dreissenoidea</taxon>
        <taxon>Dreissenidae</taxon>
        <taxon>Dreissena</taxon>
    </lineage>
</organism>
<evidence type="ECO:0000313" key="1">
    <source>
        <dbReference type="EMBL" id="KAH3834062.1"/>
    </source>
</evidence>
<sequence length="51" mass="5726">MVQPAHLAIGQEIHNETTKHCATAQTVPQLRRRGFSYASQCAIRPLFAYRG</sequence>